<keyword evidence="1" id="KW-1133">Transmembrane helix</keyword>
<feature type="non-terminal residue" evidence="2">
    <location>
        <position position="1"/>
    </location>
</feature>
<dbReference type="EMBL" id="LAZR01029679">
    <property type="protein sequence ID" value="KKL58850.1"/>
    <property type="molecule type" value="Genomic_DNA"/>
</dbReference>
<evidence type="ECO:0000313" key="2">
    <source>
        <dbReference type="EMBL" id="KKL58850.1"/>
    </source>
</evidence>
<evidence type="ECO:0000256" key="1">
    <source>
        <dbReference type="SAM" id="Phobius"/>
    </source>
</evidence>
<reference evidence="2" key="1">
    <citation type="journal article" date="2015" name="Nature">
        <title>Complex archaea that bridge the gap between prokaryotes and eukaryotes.</title>
        <authorList>
            <person name="Spang A."/>
            <person name="Saw J.H."/>
            <person name="Jorgensen S.L."/>
            <person name="Zaremba-Niedzwiedzka K."/>
            <person name="Martijn J."/>
            <person name="Lind A.E."/>
            <person name="van Eijk R."/>
            <person name="Schleper C."/>
            <person name="Guy L."/>
            <person name="Ettema T.J."/>
        </authorList>
    </citation>
    <scope>NUCLEOTIDE SEQUENCE</scope>
</reference>
<name>A0A0F9FNI0_9ZZZZ</name>
<dbReference type="AlphaFoldDB" id="A0A0F9FNI0"/>
<comment type="caution">
    <text evidence="2">The sequence shown here is derived from an EMBL/GenBank/DDBJ whole genome shotgun (WGS) entry which is preliminary data.</text>
</comment>
<sequence length="90" mass="10845">DYVKLREFVNKEIYILLVDKSYSMIKRLRMHRKIKFNKDGVCLFTDGFYFDKREAITFKILLFLSSILILITLIFYLLHVGYITSTIHIF</sequence>
<gene>
    <name evidence="2" type="ORF">LCGC14_2221220</name>
</gene>
<accession>A0A0F9FNI0</accession>
<proteinExistence type="predicted"/>
<keyword evidence="1" id="KW-0812">Transmembrane</keyword>
<organism evidence="2">
    <name type="scientific">marine sediment metagenome</name>
    <dbReference type="NCBI Taxonomy" id="412755"/>
    <lineage>
        <taxon>unclassified sequences</taxon>
        <taxon>metagenomes</taxon>
        <taxon>ecological metagenomes</taxon>
    </lineage>
</organism>
<feature type="transmembrane region" description="Helical" evidence="1">
    <location>
        <begin position="60"/>
        <end position="83"/>
    </location>
</feature>
<protein>
    <submittedName>
        <fullName evidence="2">Uncharacterized protein</fullName>
    </submittedName>
</protein>
<keyword evidence="1" id="KW-0472">Membrane</keyword>